<organism evidence="1 2">
    <name type="scientific">Stereocaulon virgatum</name>
    <dbReference type="NCBI Taxonomy" id="373712"/>
    <lineage>
        <taxon>Eukaryota</taxon>
        <taxon>Fungi</taxon>
        <taxon>Dikarya</taxon>
        <taxon>Ascomycota</taxon>
        <taxon>Pezizomycotina</taxon>
        <taxon>Lecanoromycetes</taxon>
        <taxon>OSLEUM clade</taxon>
        <taxon>Lecanoromycetidae</taxon>
        <taxon>Lecanorales</taxon>
        <taxon>Lecanorineae</taxon>
        <taxon>Stereocaulaceae</taxon>
        <taxon>Stereocaulon</taxon>
    </lineage>
</organism>
<name>A0ABR4AVD1_9LECA</name>
<dbReference type="EMBL" id="JBEFKJ010000001">
    <property type="protein sequence ID" value="KAL2048691.1"/>
    <property type="molecule type" value="Genomic_DNA"/>
</dbReference>
<dbReference type="Proteomes" id="UP001590950">
    <property type="component" value="Unassembled WGS sequence"/>
</dbReference>
<sequence length="313" mass="33633">MSSTTSAVGPELMIACDANIYGMNLKVASCKDIFRTLQKGDDEVIFADRKTTLPFDAPLPYRVQSPDGVCFIQVVLPPPKTQGRVSATQIGRAGFTIFDTCVKHYGYGGIAANIGGDNNLEVAIASYKPNVKCARNTFTRPLWRSCVDLFTLMRADRDIISFGQRKVEGVDVQLPFVIKSPDNRCQVKVDSTTPAPIFATFYELWEAVNSIAYMCVSRNEKGGKASKIGSASTMFLELSDENPDLAQIPVVPLALAANASAVEADLLSVGDAGQEFAVEEAAVSVEGARGSVHGSKSSQLLTMPQDFSKVTTA</sequence>
<comment type="caution">
    <text evidence="1">The sequence shown here is derived from an EMBL/GenBank/DDBJ whole genome shotgun (WGS) entry which is preliminary data.</text>
</comment>
<accession>A0ABR4AVD1</accession>
<keyword evidence="2" id="KW-1185">Reference proteome</keyword>
<reference evidence="1 2" key="1">
    <citation type="submission" date="2024-09" db="EMBL/GenBank/DDBJ databases">
        <title>Rethinking Asexuality: The Enigmatic Case of Functional Sexual Genes in Lepraria (Stereocaulaceae).</title>
        <authorList>
            <person name="Doellman M."/>
            <person name="Sun Y."/>
            <person name="Barcenas-Pena A."/>
            <person name="Lumbsch H.T."/>
            <person name="Grewe F."/>
        </authorList>
    </citation>
    <scope>NUCLEOTIDE SEQUENCE [LARGE SCALE GENOMIC DNA]</scope>
    <source>
        <strain evidence="1 2">Mercado 3170</strain>
    </source>
</reference>
<protein>
    <submittedName>
        <fullName evidence="1">Uncharacterized protein</fullName>
    </submittedName>
</protein>
<proteinExistence type="predicted"/>
<gene>
    <name evidence="1" type="ORF">N7G274_000603</name>
</gene>
<evidence type="ECO:0000313" key="1">
    <source>
        <dbReference type="EMBL" id="KAL2048691.1"/>
    </source>
</evidence>
<evidence type="ECO:0000313" key="2">
    <source>
        <dbReference type="Proteomes" id="UP001590950"/>
    </source>
</evidence>